<dbReference type="InterPro" id="IPR004772">
    <property type="entry name" value="TrkH"/>
</dbReference>
<keyword evidence="3" id="KW-1003">Cell membrane</keyword>
<dbReference type="Proteomes" id="UP001203665">
    <property type="component" value="Unassembled WGS sequence"/>
</dbReference>
<feature type="transmembrane region" description="Helical" evidence="10">
    <location>
        <begin position="415"/>
        <end position="440"/>
    </location>
</feature>
<evidence type="ECO:0000256" key="10">
    <source>
        <dbReference type="SAM" id="Phobius"/>
    </source>
</evidence>
<evidence type="ECO:0000256" key="7">
    <source>
        <dbReference type="ARBA" id="ARBA00022989"/>
    </source>
</evidence>
<feature type="transmembrane region" description="Helical" evidence="10">
    <location>
        <begin position="237"/>
        <end position="258"/>
    </location>
</feature>
<dbReference type="EMBL" id="JAMQJY010000004">
    <property type="protein sequence ID" value="MCM2677424.1"/>
    <property type="molecule type" value="Genomic_DNA"/>
</dbReference>
<accession>A0ABT0XND8</accession>
<keyword evidence="8" id="KW-0406">Ion transport</keyword>
<evidence type="ECO:0000256" key="2">
    <source>
        <dbReference type="ARBA" id="ARBA00022448"/>
    </source>
</evidence>
<feature type="transmembrane region" description="Helical" evidence="10">
    <location>
        <begin position="170"/>
        <end position="190"/>
    </location>
</feature>
<dbReference type="PANTHER" id="PTHR32024:SF1">
    <property type="entry name" value="KTR SYSTEM POTASSIUM UPTAKE PROTEIN B"/>
    <property type="match status" value="1"/>
</dbReference>
<evidence type="ECO:0000256" key="8">
    <source>
        <dbReference type="ARBA" id="ARBA00023065"/>
    </source>
</evidence>
<keyword evidence="9 10" id="KW-0472">Membrane</keyword>
<keyword evidence="5 10" id="KW-0812">Transmembrane</keyword>
<dbReference type="NCBIfam" id="TIGR00933">
    <property type="entry name" value="2a38"/>
    <property type="match status" value="1"/>
</dbReference>
<feature type="transmembrane region" description="Helical" evidence="10">
    <location>
        <begin position="306"/>
        <end position="339"/>
    </location>
</feature>
<name>A0ABT0XND8_9BACI</name>
<keyword evidence="12" id="KW-1185">Reference proteome</keyword>
<evidence type="ECO:0000313" key="11">
    <source>
        <dbReference type="EMBL" id="MCM2677424.1"/>
    </source>
</evidence>
<dbReference type="PANTHER" id="PTHR32024">
    <property type="entry name" value="TRK SYSTEM POTASSIUM UPTAKE PROTEIN TRKG-RELATED"/>
    <property type="match status" value="1"/>
</dbReference>
<feature type="transmembrane region" description="Helical" evidence="10">
    <location>
        <begin position="202"/>
        <end position="225"/>
    </location>
</feature>
<evidence type="ECO:0000256" key="9">
    <source>
        <dbReference type="ARBA" id="ARBA00023136"/>
    </source>
</evidence>
<evidence type="ECO:0000256" key="6">
    <source>
        <dbReference type="ARBA" id="ARBA00022958"/>
    </source>
</evidence>
<dbReference type="Pfam" id="PF02386">
    <property type="entry name" value="TrkH"/>
    <property type="match status" value="1"/>
</dbReference>
<comment type="caution">
    <text evidence="11">The sequence shown here is derived from an EMBL/GenBank/DDBJ whole genome shotgun (WGS) entry which is preliminary data.</text>
</comment>
<feature type="transmembrane region" description="Helical" evidence="10">
    <location>
        <begin position="87"/>
        <end position="111"/>
    </location>
</feature>
<proteinExistence type="predicted"/>
<feature type="transmembrane region" description="Helical" evidence="10">
    <location>
        <begin position="21"/>
        <end position="44"/>
    </location>
</feature>
<feature type="transmembrane region" description="Helical" evidence="10">
    <location>
        <begin position="56"/>
        <end position="75"/>
    </location>
</feature>
<keyword evidence="7 10" id="KW-1133">Transmembrane helix</keyword>
<dbReference type="RefSeq" id="WP_251611213.1">
    <property type="nucleotide sequence ID" value="NZ_JAMQJY010000004.1"/>
</dbReference>
<organism evidence="11 12">
    <name type="scientific">Alkalicoccobacillus plakortidis</name>
    <dbReference type="NCBI Taxonomy" id="444060"/>
    <lineage>
        <taxon>Bacteria</taxon>
        <taxon>Bacillati</taxon>
        <taxon>Bacillota</taxon>
        <taxon>Bacilli</taxon>
        <taxon>Bacillales</taxon>
        <taxon>Bacillaceae</taxon>
        <taxon>Alkalicoccobacillus</taxon>
    </lineage>
</organism>
<evidence type="ECO:0000256" key="4">
    <source>
        <dbReference type="ARBA" id="ARBA00022538"/>
    </source>
</evidence>
<evidence type="ECO:0000313" key="12">
    <source>
        <dbReference type="Proteomes" id="UP001203665"/>
    </source>
</evidence>
<keyword evidence="6" id="KW-0630">Potassium</keyword>
<reference evidence="11" key="1">
    <citation type="submission" date="2022-06" db="EMBL/GenBank/DDBJ databases">
        <title>Alkalicoccobacillus porphyridii sp. nov., isolated from a marine red alga, Porphyridium purpureum and reclassification of Shouchella plakortidis and Shouchella gibsonii as Alkalicoccobacillus plakortidis comb. nov. and Alkalicoccobacillus gibsonii comb. nov.</title>
        <authorList>
            <person name="Kim K.H."/>
            <person name="Lee J.K."/>
            <person name="Han D.M."/>
            <person name="Baek J.H."/>
            <person name="Jeon C.O."/>
        </authorList>
    </citation>
    <scope>NUCLEOTIDE SEQUENCE</scope>
    <source>
        <strain evidence="11">DSM 19153</strain>
    </source>
</reference>
<protein>
    <submittedName>
        <fullName evidence="11">TrkH family potassium uptake protein</fullName>
    </submittedName>
</protein>
<evidence type="ECO:0000256" key="1">
    <source>
        <dbReference type="ARBA" id="ARBA00004651"/>
    </source>
</evidence>
<evidence type="ECO:0000256" key="3">
    <source>
        <dbReference type="ARBA" id="ARBA00022475"/>
    </source>
</evidence>
<feature type="transmembrane region" description="Helical" evidence="10">
    <location>
        <begin position="135"/>
        <end position="158"/>
    </location>
</feature>
<evidence type="ECO:0000256" key="5">
    <source>
        <dbReference type="ARBA" id="ARBA00022692"/>
    </source>
</evidence>
<dbReference type="InterPro" id="IPR003445">
    <property type="entry name" value="Cat_transpt"/>
</dbReference>
<keyword evidence="4" id="KW-0633">Potassium transport</keyword>
<gene>
    <name evidence="11" type="ORF">NDM98_19585</name>
</gene>
<feature type="transmembrane region" description="Helical" evidence="10">
    <location>
        <begin position="360"/>
        <end position="380"/>
    </location>
</feature>
<comment type="subcellular location">
    <subcellularLocation>
        <location evidence="1">Cell membrane</location>
        <topology evidence="1">Multi-pass membrane protein</topology>
    </subcellularLocation>
</comment>
<sequence length="458" mass="49666">MTKYDKKDYLKFNMKSIVSKLSPPQLIMIVFFILIIIGTALLMLPVSSSGPHSVTFLDALFTATSAICVNGLVVVDTGLTYSTFGQGIIMILIQIGGLGFMTLGVIIAIVLGKRIGLKQRLIIQQTTHSNSSSGLVKLCLYIACIAFVFEAVAVCVLTTRWMAELGLKDAFFHASFYSISAFNNAGFSIWSDSLSEFIDDPVVNLTIMGLFISGGLGYIVIVEIFRKRNWKKLTLHSKIVLVSSGALLLTGFLLIYALESMNPDTFGQLTWSERLWSGWFQSATARSAGFNTIDINSMLSSSQLVLILLMFIGASSGGTGGGIKTTTFFVLLLATFTTFRGGGQIHAFERKIPSETIMRALAVVISSLSFVFLVALLLTVTEGIHEEHFMEVLFEATSAFSTAGLSMGLTSELSSVGKCIVIVTMFIGRLGPLTLAYALAKKKRKSKLGYAEDQVLIG</sequence>
<keyword evidence="2" id="KW-0813">Transport</keyword>